<evidence type="ECO:0000313" key="3">
    <source>
        <dbReference type="Proteomes" id="UP001501469"/>
    </source>
</evidence>
<evidence type="ECO:0000313" key="2">
    <source>
        <dbReference type="EMBL" id="GAA4050176.1"/>
    </source>
</evidence>
<dbReference type="EMBL" id="BAABDK010000031">
    <property type="protein sequence ID" value="GAA4050176.1"/>
    <property type="molecule type" value="Genomic_DNA"/>
</dbReference>
<proteinExistence type="predicted"/>
<protein>
    <recommendedName>
        <fullName evidence="4">G-D-S-L family lipolytic protein</fullName>
    </recommendedName>
</protein>
<gene>
    <name evidence="2" type="ORF">GCM10022409_41190</name>
</gene>
<feature type="signal peptide" evidence="1">
    <location>
        <begin position="1"/>
        <end position="20"/>
    </location>
</feature>
<feature type="chain" id="PRO_5045077586" description="G-D-S-L family lipolytic protein" evidence="1">
    <location>
        <begin position="21"/>
        <end position="460"/>
    </location>
</feature>
<accession>A0ABP7UR63</accession>
<evidence type="ECO:0008006" key="4">
    <source>
        <dbReference type="Google" id="ProtNLM"/>
    </source>
</evidence>
<evidence type="ECO:0000256" key="1">
    <source>
        <dbReference type="SAM" id="SignalP"/>
    </source>
</evidence>
<keyword evidence="3" id="KW-1185">Reference proteome</keyword>
<reference evidence="3" key="1">
    <citation type="journal article" date="2019" name="Int. J. Syst. Evol. Microbiol.">
        <title>The Global Catalogue of Microorganisms (GCM) 10K type strain sequencing project: providing services to taxonomists for standard genome sequencing and annotation.</title>
        <authorList>
            <consortium name="The Broad Institute Genomics Platform"/>
            <consortium name="The Broad Institute Genome Sequencing Center for Infectious Disease"/>
            <person name="Wu L."/>
            <person name="Ma J."/>
        </authorList>
    </citation>
    <scope>NUCLEOTIDE SEQUENCE [LARGE SCALE GENOMIC DNA]</scope>
    <source>
        <strain evidence="3">JCM 17225</strain>
    </source>
</reference>
<sequence>MMKMYSRSIGAWARLGTAGALLLTACAPNQDTPTPSTGFDTSRYVAVGDSYTAGLSNGGLTRASQEYSYPNLLAQQFSRANANATFTQPYLEPGTGSGYLSLVDLPASGLPVVRRIAGQAVLRTVINPNACGGPDTMRLLTRSATANTVPQNLGVPGLLLTQIETAGLGNATNATPSGAFNPYFERLLPVTDSRTYLQTVSTASASATFFTYFMGLDNLLPYLRSGGECGIVSAAVLNANARKILAVLAANGRPGIIARLPALTNLPLLRLGRGLALQSRLQATFGDTARVYINDNGFVQAITNDDYVLATVLPRLGLRTPVVVNGTTLQLPYGRDSRNPVRDADVIDKTELARINLAVNGHNTDLETVATIYKMPIGLDNKRTLDANAAFPNFVGETILVNGVTYSAEPVRGNFFSLDYYSLTPRGNALLANAFIQAINTAYRANIPAIEANKLPTSVQ</sequence>
<name>A0ABP7UR63_9BACT</name>
<organism evidence="2 3">
    <name type="scientific">Hymenobacter glaciei</name>
    <dbReference type="NCBI Taxonomy" id="877209"/>
    <lineage>
        <taxon>Bacteria</taxon>
        <taxon>Pseudomonadati</taxon>
        <taxon>Bacteroidota</taxon>
        <taxon>Cytophagia</taxon>
        <taxon>Cytophagales</taxon>
        <taxon>Hymenobacteraceae</taxon>
        <taxon>Hymenobacter</taxon>
    </lineage>
</organism>
<dbReference type="Proteomes" id="UP001501469">
    <property type="component" value="Unassembled WGS sequence"/>
</dbReference>
<dbReference type="PROSITE" id="PS51257">
    <property type="entry name" value="PROKAR_LIPOPROTEIN"/>
    <property type="match status" value="1"/>
</dbReference>
<dbReference type="SUPFAM" id="SSF52266">
    <property type="entry name" value="SGNH hydrolase"/>
    <property type="match status" value="1"/>
</dbReference>
<comment type="caution">
    <text evidence="2">The sequence shown here is derived from an EMBL/GenBank/DDBJ whole genome shotgun (WGS) entry which is preliminary data.</text>
</comment>
<dbReference type="RefSeq" id="WP_345058406.1">
    <property type="nucleotide sequence ID" value="NZ_BAABDK010000031.1"/>
</dbReference>
<keyword evidence="1" id="KW-0732">Signal</keyword>